<dbReference type="Pfam" id="PF00300">
    <property type="entry name" value="His_Phos_1"/>
    <property type="match status" value="1"/>
</dbReference>
<reference evidence="1 2" key="1">
    <citation type="submission" date="2020-04" db="EMBL/GenBank/DDBJ databases">
        <title>Sphingobium sp. AR-3-1 isolated from Arctic soil.</title>
        <authorList>
            <person name="Dahal R.H."/>
            <person name="Chaudhary D.K."/>
        </authorList>
    </citation>
    <scope>NUCLEOTIDE SEQUENCE [LARGE SCALE GENOMIC DNA]</scope>
    <source>
        <strain evidence="1 2">AR-3-1</strain>
    </source>
</reference>
<dbReference type="InterPro" id="IPR029033">
    <property type="entry name" value="His_PPase_superfam"/>
</dbReference>
<name>A0A7X9ZQT0_9SPHN</name>
<protein>
    <submittedName>
        <fullName evidence="1">Histidine phosphatase family protein</fullName>
    </submittedName>
</protein>
<dbReference type="InterPro" id="IPR013078">
    <property type="entry name" value="His_Pase_superF_clade-1"/>
</dbReference>
<comment type="caution">
    <text evidence="1">The sequence shown here is derived from an EMBL/GenBank/DDBJ whole genome shotgun (WGS) entry which is preliminary data.</text>
</comment>
<accession>A0A7X9ZQT0</accession>
<dbReference type="EMBL" id="JABBFV010000002">
    <property type="protein sequence ID" value="NML09280.1"/>
    <property type="molecule type" value="Genomic_DNA"/>
</dbReference>
<gene>
    <name evidence="1" type="ORF">HHL08_03855</name>
</gene>
<dbReference type="RefSeq" id="WP_169571161.1">
    <property type="nucleotide sequence ID" value="NZ_JABBFV010000002.1"/>
</dbReference>
<evidence type="ECO:0000313" key="1">
    <source>
        <dbReference type="EMBL" id="NML09280.1"/>
    </source>
</evidence>
<dbReference type="AlphaFoldDB" id="A0A7X9ZQT0"/>
<dbReference type="SUPFAM" id="SSF53254">
    <property type="entry name" value="Phosphoglycerate mutase-like"/>
    <property type="match status" value="1"/>
</dbReference>
<dbReference type="Proteomes" id="UP000519023">
    <property type="component" value="Unassembled WGS sequence"/>
</dbReference>
<organism evidence="1 2">
    <name type="scientific">Sphingobium psychrophilum</name>
    <dbReference type="NCBI Taxonomy" id="2728834"/>
    <lineage>
        <taxon>Bacteria</taxon>
        <taxon>Pseudomonadati</taxon>
        <taxon>Pseudomonadota</taxon>
        <taxon>Alphaproteobacteria</taxon>
        <taxon>Sphingomonadales</taxon>
        <taxon>Sphingomonadaceae</taxon>
        <taxon>Sphingobium</taxon>
    </lineage>
</organism>
<dbReference type="Gene3D" id="3.40.50.1240">
    <property type="entry name" value="Phosphoglycerate mutase-like"/>
    <property type="match status" value="1"/>
</dbReference>
<evidence type="ECO:0000313" key="2">
    <source>
        <dbReference type="Proteomes" id="UP000519023"/>
    </source>
</evidence>
<keyword evidence="2" id="KW-1185">Reference proteome</keyword>
<proteinExistence type="predicted"/>
<sequence length="191" mass="20120">MASTPSSRIGGFPARDERLDARGARDAACYRLPPKLAGRAFRSPSLAAAQTAQAIGVSATEEAALADRDVGRWSGRSIEDIVADEPAALSGWLADPTCAAADGEAMATVQRRIGAWIDRMATQAQPVCAITHPMTMRAAIAHTLGFPPATTLNIDITPLSCIRLSFNRIWRLQALETNRGAAPSAPDGGQV</sequence>